<name>A0A368HFM4_9GAMM</name>
<evidence type="ECO:0000256" key="1">
    <source>
        <dbReference type="SAM" id="Phobius"/>
    </source>
</evidence>
<keyword evidence="1" id="KW-0812">Transmembrane</keyword>
<keyword evidence="1" id="KW-1133">Transmembrane helix</keyword>
<dbReference type="Pfam" id="PF07963">
    <property type="entry name" value="N_methyl"/>
    <property type="match status" value="1"/>
</dbReference>
<evidence type="ECO:0000313" key="2">
    <source>
        <dbReference type="EMBL" id="RCN57245.1"/>
    </source>
</evidence>
<sequence length="228" mass="22335">MSGNPRAGARGAGFTLIEAMVVIAIISVLAAIAVPVYERYTAVARAQDVAEDFHAAISAVADAMSGAQAGQATLIALGNTQGVPAAAPASGSGVPVLSDRLMDPAAFATTGGASPINFAYIGSSGTTFTVPAYCGEVDVVGEGPKAPATATGAWINPGITRSVYLSVGVGRTCGNDAPLGQDIINAIVANGSSAPLPVADSTGHTVSPCLSGVTACYAEVGSNGSITP</sequence>
<dbReference type="OrthoDB" id="7086202at2"/>
<dbReference type="NCBIfam" id="TIGR02532">
    <property type="entry name" value="IV_pilin_GFxxxE"/>
    <property type="match status" value="1"/>
</dbReference>
<keyword evidence="1" id="KW-0472">Membrane</keyword>
<dbReference type="InterPro" id="IPR012902">
    <property type="entry name" value="N_methyl_site"/>
</dbReference>
<reference evidence="2 3" key="1">
    <citation type="submission" date="2018-02" db="EMBL/GenBank/DDBJ databases">
        <title>Insights into the biology of acidophilic members of the Acidiferrobacteraceae family derived from comparative genomic analyses.</title>
        <authorList>
            <person name="Issotta F."/>
            <person name="Thyssen C."/>
            <person name="Mena C."/>
            <person name="Moya A."/>
            <person name="Bellenberg S."/>
            <person name="Sproer C."/>
            <person name="Covarrubias P.C."/>
            <person name="Sand W."/>
            <person name="Quatrini R."/>
            <person name="Vera M."/>
        </authorList>
    </citation>
    <scope>NUCLEOTIDE SEQUENCE [LARGE SCALE GENOMIC DNA]</scope>
    <source>
        <strain evidence="3">m-1</strain>
    </source>
</reference>
<dbReference type="InterPro" id="IPR045584">
    <property type="entry name" value="Pilin-like"/>
</dbReference>
<accession>A0A368HFM4</accession>
<dbReference type="EMBL" id="PSYR01000002">
    <property type="protein sequence ID" value="RCN57245.1"/>
    <property type="molecule type" value="Genomic_DNA"/>
</dbReference>
<protein>
    <recommendedName>
        <fullName evidence="4">Prepilin-type N-terminal cleavage/methylation domain-containing protein</fullName>
    </recommendedName>
</protein>
<evidence type="ECO:0000313" key="3">
    <source>
        <dbReference type="Proteomes" id="UP000253250"/>
    </source>
</evidence>
<comment type="caution">
    <text evidence="2">The sequence shown here is derived from an EMBL/GenBank/DDBJ whole genome shotgun (WGS) entry which is preliminary data.</text>
</comment>
<feature type="transmembrane region" description="Helical" evidence="1">
    <location>
        <begin position="12"/>
        <end position="37"/>
    </location>
</feature>
<organism evidence="2 3">
    <name type="scientific">Acidiferrobacter thiooxydans</name>
    <dbReference type="NCBI Taxonomy" id="163359"/>
    <lineage>
        <taxon>Bacteria</taxon>
        <taxon>Pseudomonadati</taxon>
        <taxon>Pseudomonadota</taxon>
        <taxon>Gammaproteobacteria</taxon>
        <taxon>Acidiferrobacterales</taxon>
        <taxon>Acidiferrobacteraceae</taxon>
        <taxon>Acidiferrobacter</taxon>
    </lineage>
</organism>
<dbReference type="Gene3D" id="3.30.700.10">
    <property type="entry name" value="Glycoprotein, Type 4 Pilin"/>
    <property type="match status" value="1"/>
</dbReference>
<dbReference type="PROSITE" id="PS00409">
    <property type="entry name" value="PROKAR_NTER_METHYL"/>
    <property type="match status" value="1"/>
</dbReference>
<keyword evidence="3" id="KW-1185">Reference proteome</keyword>
<dbReference type="SUPFAM" id="SSF54523">
    <property type="entry name" value="Pili subunits"/>
    <property type="match status" value="1"/>
</dbReference>
<dbReference type="AlphaFoldDB" id="A0A368HFM4"/>
<proteinExistence type="predicted"/>
<gene>
    <name evidence="2" type="ORF">C4900_13870</name>
</gene>
<evidence type="ECO:0008006" key="4">
    <source>
        <dbReference type="Google" id="ProtNLM"/>
    </source>
</evidence>
<dbReference type="Proteomes" id="UP000253250">
    <property type="component" value="Unassembled WGS sequence"/>
</dbReference>